<organism evidence="2 3">
    <name type="scientific">Nesidiocoris tenuis</name>
    <dbReference type="NCBI Taxonomy" id="355587"/>
    <lineage>
        <taxon>Eukaryota</taxon>
        <taxon>Metazoa</taxon>
        <taxon>Ecdysozoa</taxon>
        <taxon>Arthropoda</taxon>
        <taxon>Hexapoda</taxon>
        <taxon>Insecta</taxon>
        <taxon>Pterygota</taxon>
        <taxon>Neoptera</taxon>
        <taxon>Paraneoptera</taxon>
        <taxon>Hemiptera</taxon>
        <taxon>Heteroptera</taxon>
        <taxon>Panheteroptera</taxon>
        <taxon>Cimicomorpha</taxon>
        <taxon>Miridae</taxon>
        <taxon>Dicyphina</taxon>
        <taxon>Nesidiocoris</taxon>
    </lineage>
</organism>
<sequence length="112" mass="12762">MVKSVNKTESKIVRRLPGRKQQGSKESCGADESPRTRSGFGGKENEGWLIVCFKFKSVQTAVEMEQRLSSWELWQDAHALHITIVLTRLSYARYTNIGHTKLAVSNSWTVRH</sequence>
<proteinExistence type="predicted"/>
<reference evidence="2 3" key="1">
    <citation type="submission" date="2020-02" db="EMBL/GenBank/DDBJ databases">
        <authorList>
            <person name="Ferguson B K."/>
        </authorList>
    </citation>
    <scope>NUCLEOTIDE SEQUENCE [LARGE SCALE GENOMIC DNA]</scope>
</reference>
<protein>
    <submittedName>
        <fullName evidence="2">Uncharacterized protein</fullName>
    </submittedName>
</protein>
<evidence type="ECO:0000313" key="2">
    <source>
        <dbReference type="EMBL" id="CAA9995426.1"/>
    </source>
</evidence>
<dbReference type="AlphaFoldDB" id="A0A6H5G123"/>
<feature type="region of interest" description="Disordered" evidence="1">
    <location>
        <begin position="1"/>
        <end position="43"/>
    </location>
</feature>
<accession>A0A6H5G123</accession>
<evidence type="ECO:0000313" key="3">
    <source>
        <dbReference type="Proteomes" id="UP000479000"/>
    </source>
</evidence>
<gene>
    <name evidence="2" type="ORF">NTEN_LOCUS2217</name>
</gene>
<evidence type="ECO:0000256" key="1">
    <source>
        <dbReference type="SAM" id="MobiDB-lite"/>
    </source>
</evidence>
<dbReference type="Proteomes" id="UP000479000">
    <property type="component" value="Unassembled WGS sequence"/>
</dbReference>
<feature type="compositionally biased region" description="Basic and acidic residues" evidence="1">
    <location>
        <begin position="1"/>
        <end position="12"/>
    </location>
</feature>
<keyword evidence="3" id="KW-1185">Reference proteome</keyword>
<dbReference type="EMBL" id="CADCXU010003303">
    <property type="protein sequence ID" value="CAA9995426.1"/>
    <property type="molecule type" value="Genomic_DNA"/>
</dbReference>
<name>A0A6H5G123_9HEMI</name>